<proteinExistence type="predicted"/>
<dbReference type="KEGG" id="rul:UC8_54710"/>
<evidence type="ECO:0000313" key="2">
    <source>
        <dbReference type="Proteomes" id="UP000325286"/>
    </source>
</evidence>
<accession>A0A5B9QZC3</accession>
<reference evidence="1 2" key="1">
    <citation type="submission" date="2019-08" db="EMBL/GenBank/DDBJ databases">
        <title>Deep-cultivation of Planctomycetes and their phenomic and genomic characterization uncovers novel biology.</title>
        <authorList>
            <person name="Wiegand S."/>
            <person name="Jogler M."/>
            <person name="Boedeker C."/>
            <person name="Pinto D."/>
            <person name="Vollmers J."/>
            <person name="Rivas-Marin E."/>
            <person name="Kohn T."/>
            <person name="Peeters S.H."/>
            <person name="Heuer A."/>
            <person name="Rast P."/>
            <person name="Oberbeckmann S."/>
            <person name="Bunk B."/>
            <person name="Jeske O."/>
            <person name="Meyerdierks A."/>
            <person name="Storesund J.E."/>
            <person name="Kallscheuer N."/>
            <person name="Luecker S."/>
            <person name="Lage O.M."/>
            <person name="Pohl T."/>
            <person name="Merkel B.J."/>
            <person name="Hornburger P."/>
            <person name="Mueller R.-W."/>
            <person name="Bruemmer F."/>
            <person name="Labrenz M."/>
            <person name="Spormann A.M."/>
            <person name="Op den Camp H."/>
            <person name="Overmann J."/>
            <person name="Amann R."/>
            <person name="Jetten M.S.M."/>
            <person name="Mascher T."/>
            <person name="Medema M.H."/>
            <person name="Devos D.P."/>
            <person name="Kaster A.-K."/>
            <person name="Ovreas L."/>
            <person name="Rohde M."/>
            <person name="Galperin M.Y."/>
            <person name="Jogler C."/>
        </authorList>
    </citation>
    <scope>NUCLEOTIDE SEQUENCE [LARGE SCALE GENOMIC DNA]</scope>
    <source>
        <strain evidence="1 2">UC8</strain>
    </source>
</reference>
<dbReference type="Proteomes" id="UP000325286">
    <property type="component" value="Chromosome"/>
</dbReference>
<dbReference type="AlphaFoldDB" id="A0A5B9QZC3"/>
<gene>
    <name evidence="1" type="ORF">UC8_54710</name>
</gene>
<organism evidence="1 2">
    <name type="scientific">Roseimaritima ulvae</name>
    <dbReference type="NCBI Taxonomy" id="980254"/>
    <lineage>
        <taxon>Bacteria</taxon>
        <taxon>Pseudomonadati</taxon>
        <taxon>Planctomycetota</taxon>
        <taxon>Planctomycetia</taxon>
        <taxon>Pirellulales</taxon>
        <taxon>Pirellulaceae</taxon>
        <taxon>Roseimaritima</taxon>
    </lineage>
</organism>
<dbReference type="EMBL" id="CP042914">
    <property type="protein sequence ID" value="QEG43422.1"/>
    <property type="molecule type" value="Genomic_DNA"/>
</dbReference>
<evidence type="ECO:0000313" key="1">
    <source>
        <dbReference type="EMBL" id="QEG43422.1"/>
    </source>
</evidence>
<name>A0A5B9QZC3_9BACT</name>
<sequence>MTDGDNDQLWIVPNKAYDTRSITATFKTQDQKDSFDRLATQHGFEPQEYARRILTTHISIYQAEE</sequence>
<protein>
    <submittedName>
        <fullName evidence="1">Uncharacterized protein</fullName>
    </submittedName>
</protein>
<keyword evidence="2" id="KW-1185">Reference proteome</keyword>